<feature type="compositionally biased region" description="Basic and acidic residues" evidence="1">
    <location>
        <begin position="11"/>
        <end position="23"/>
    </location>
</feature>
<feature type="domain" description="Tn3 transposase DDE" evidence="2">
    <location>
        <begin position="64"/>
        <end position="105"/>
    </location>
</feature>
<accession>A0A852TVN7</accession>
<name>A0A852TVN7_9ACTN</name>
<protein>
    <recommendedName>
        <fullName evidence="2">Tn3 transposase DDE domain-containing protein</fullName>
    </recommendedName>
</protein>
<organism evidence="3 4">
    <name type="scientific">Spinactinospora alkalitolerans</name>
    <dbReference type="NCBI Taxonomy" id="687207"/>
    <lineage>
        <taxon>Bacteria</taxon>
        <taxon>Bacillati</taxon>
        <taxon>Actinomycetota</taxon>
        <taxon>Actinomycetes</taxon>
        <taxon>Streptosporangiales</taxon>
        <taxon>Nocardiopsidaceae</taxon>
        <taxon>Spinactinospora</taxon>
    </lineage>
</organism>
<sequence>MSGCSGTAPSERIKPPEKSRIERTVRAGLSRAEEEMTARVADRIGPDALERMSALIGQASDYPDQMVKYATAIRSGTASTEAILRRFTRNAPHPAYAAMLEAGPVWTGQRVALTDSGITRAVLAIGRAGSKENAAVVERVFDQ</sequence>
<proteinExistence type="predicted"/>
<dbReference type="Pfam" id="PF01526">
    <property type="entry name" value="DDE_Tnp_Tn3"/>
    <property type="match status" value="1"/>
</dbReference>
<evidence type="ECO:0000259" key="2">
    <source>
        <dbReference type="Pfam" id="PF01526"/>
    </source>
</evidence>
<evidence type="ECO:0000313" key="4">
    <source>
        <dbReference type="Proteomes" id="UP000589036"/>
    </source>
</evidence>
<comment type="caution">
    <text evidence="3">The sequence shown here is derived from an EMBL/GenBank/DDBJ whole genome shotgun (WGS) entry which is preliminary data.</text>
</comment>
<dbReference type="Proteomes" id="UP000589036">
    <property type="component" value="Unassembled WGS sequence"/>
</dbReference>
<evidence type="ECO:0000256" key="1">
    <source>
        <dbReference type="SAM" id="MobiDB-lite"/>
    </source>
</evidence>
<keyword evidence="4" id="KW-1185">Reference proteome</keyword>
<feature type="region of interest" description="Disordered" evidence="1">
    <location>
        <begin position="1"/>
        <end position="23"/>
    </location>
</feature>
<gene>
    <name evidence="3" type="ORF">HDA32_003118</name>
</gene>
<dbReference type="InterPro" id="IPR002513">
    <property type="entry name" value="Tn3_Tnp_DDE_dom"/>
</dbReference>
<dbReference type="EMBL" id="JACCCC010000001">
    <property type="protein sequence ID" value="NYE47998.1"/>
    <property type="molecule type" value="Genomic_DNA"/>
</dbReference>
<dbReference type="GO" id="GO:0006313">
    <property type="term" value="P:DNA transposition"/>
    <property type="evidence" value="ECO:0007669"/>
    <property type="project" value="InterPro"/>
</dbReference>
<reference evidence="3 4" key="1">
    <citation type="submission" date="2020-07" db="EMBL/GenBank/DDBJ databases">
        <title>Sequencing the genomes of 1000 actinobacteria strains.</title>
        <authorList>
            <person name="Klenk H.-P."/>
        </authorList>
    </citation>
    <scope>NUCLEOTIDE SEQUENCE [LARGE SCALE GENOMIC DNA]</scope>
    <source>
        <strain evidence="3 4">CXB654</strain>
    </source>
</reference>
<evidence type="ECO:0000313" key="3">
    <source>
        <dbReference type="EMBL" id="NYE47998.1"/>
    </source>
</evidence>
<dbReference type="GO" id="GO:0004803">
    <property type="term" value="F:transposase activity"/>
    <property type="evidence" value="ECO:0007669"/>
    <property type="project" value="InterPro"/>
</dbReference>
<dbReference type="AlphaFoldDB" id="A0A852TVN7"/>